<comment type="caution">
    <text evidence="3">The sequence shown here is derived from an EMBL/GenBank/DDBJ whole genome shotgun (WGS) entry which is preliminary data.</text>
</comment>
<proteinExistence type="predicted"/>
<evidence type="ECO:0000256" key="1">
    <source>
        <dbReference type="SAM" id="Coils"/>
    </source>
</evidence>
<evidence type="ECO:0000256" key="2">
    <source>
        <dbReference type="SAM" id="MobiDB-lite"/>
    </source>
</evidence>
<protein>
    <submittedName>
        <fullName evidence="3">Uncharacterized protein</fullName>
    </submittedName>
</protein>
<keyword evidence="1" id="KW-0175">Coiled coil</keyword>
<organism evidence="3">
    <name type="scientific">sediment metagenome</name>
    <dbReference type="NCBI Taxonomy" id="749907"/>
    <lineage>
        <taxon>unclassified sequences</taxon>
        <taxon>metagenomes</taxon>
        <taxon>ecological metagenomes</taxon>
    </lineage>
</organism>
<feature type="region of interest" description="Disordered" evidence="2">
    <location>
        <begin position="1"/>
        <end position="26"/>
    </location>
</feature>
<accession>D9PLR8</accession>
<feature type="compositionally biased region" description="Low complexity" evidence="2">
    <location>
        <begin position="520"/>
        <end position="532"/>
    </location>
</feature>
<feature type="coiled-coil region" evidence="1">
    <location>
        <begin position="733"/>
        <end position="760"/>
    </location>
</feature>
<sequence length="1027" mass="115512">MQSGYESILSAQESQQQKALQAQAEQQEMERLTKEYGLKGGLQTQAELAALKQQAEQYGYESTLQAGRIGSQEKIASEQIAGNVTIQNLSDQAAMARTKEDNQSKVELQKLADAAAMLRLQAEQEGDTELQADALAAERQWRSEANALEEKLTMAKIGSEEKMQSLSEAAEMARLKENNQAAKDLQSLADQAAMLRLEAEQTGDVQMQQSALAAETQWRNEANALTREVEQLRVTAAEKELASQQAFESGEAEKARTFESGEAAVERAYRSLEREDIQLFEQENQEAARTFDAQQTQEKLAHEKDMASLTAALDLGNQSQIMALKGQIDSRLMGEEYRLQDLARQAQHTNDMELQTYVSGVQKDIEQMRLDSTEMITQWEIAEAQRQQTSAQSHETGILEKEWAYKALEREDLQEFNVENREDTQAFDASQAQAQMDHEADMTKLDRALELGNQTEVMGLQEQIDGRLMQQKAQLDELLLKAEQTGDMRLQQYVTEQSMIIDREQMALTEKVESARITEAQRQQASQQQFESGEAEKERTFQALEREDLQAFEAANREDVQAFDSAQAETQRLHEADMLELDRALEVGNQTDIMNLQSQIDERLMKSKADLDALARQAEFTNDMALQQYVTEQSMLIDREQMALTEKVESARITEAQRAQTSEQQFAAGEAEKEREYETLKQEDLQAFEAANREDIQKFDAEQAVFVQAHEENMTKLASALELNNQSEILQLQTAMERDLMNEESRLEELASQADFSRDQAMQAYVSDRQQAIEQMRLDMQKQLAVLETTTQKEVAAEGRASQERIASSQIASQEWQAQLDSDTRLELQDKAGQWDERIAQLNLEGDAKQSFLDGFMTFGQQYLTDKQDLLTSTSFDSEESRAEAIKSLTDTYMNQMDLFIAIEENGISPATPPTGEPGEEPTGGATDVQGIINQFQTSETNEPEAPMTGNALFDSTEKISSVDFTKYVVQELNSGNDDPRLTQIPPQELINRSYAIDPGTGMTFSQWLDAVLRYQPPADTSGGGGP</sequence>
<name>D9PLR8_9ZZZZ</name>
<feature type="coiled-coil region" evidence="1">
    <location>
        <begin position="178"/>
        <end position="242"/>
    </location>
</feature>
<dbReference type="AlphaFoldDB" id="D9PLR8"/>
<reference evidence="3" key="1">
    <citation type="submission" date="2010-07" db="EMBL/GenBank/DDBJ databases">
        <authorList>
            <consortium name="CONSOLIDER consortium CSD2007-00005"/>
            <person name="Guazzaroni M.-E."/>
            <person name="Richter M."/>
            <person name="Garcia-Salamanca A."/>
            <person name="Yarza P."/>
            <person name="Ferrer M."/>
        </authorList>
    </citation>
    <scope>NUCLEOTIDE SEQUENCE</scope>
</reference>
<evidence type="ECO:0000313" key="3">
    <source>
        <dbReference type="EMBL" id="EFK95496.1"/>
    </source>
</evidence>
<dbReference type="EMBL" id="ADZX01000756">
    <property type="protein sequence ID" value="EFK95496.1"/>
    <property type="molecule type" value="Genomic_DNA"/>
</dbReference>
<reference evidence="3" key="2">
    <citation type="journal article" date="2011" name="Microb. Ecol.">
        <title>Taxonomic and Functional Metagenomic Profiling of the Microbial Community in the Anoxic Sediment of a Sub-saline Shallow Lake (Laguna de Carrizo, Central Spain).</title>
        <authorList>
            <person name="Ferrer M."/>
            <person name="Guazzaroni M.E."/>
            <person name="Richter M."/>
            <person name="Garcia-Salamanca A."/>
            <person name="Yarza P."/>
            <person name="Suarez-Suarez A."/>
            <person name="Solano J."/>
            <person name="Alcaide M."/>
            <person name="van Dillewijn P."/>
            <person name="Molina-Henares M.A."/>
            <person name="Lopez-Cortes N."/>
            <person name="Al-Ramahi Y."/>
            <person name="Guerrero C."/>
            <person name="Acosta A."/>
            <person name="de Eugenio L.I."/>
            <person name="Martinez V."/>
            <person name="Marques S."/>
            <person name="Rojo F."/>
            <person name="Santero E."/>
            <person name="Genilloud O."/>
            <person name="Perez-Perez J."/>
            <person name="Rossello-Mora R."/>
            <person name="Ramos J.L."/>
        </authorList>
    </citation>
    <scope>NUCLEOTIDE SEQUENCE</scope>
</reference>
<gene>
    <name evidence="3" type="ORF">LDC_2491</name>
</gene>
<feature type="region of interest" description="Disordered" evidence="2">
    <location>
        <begin position="518"/>
        <end position="538"/>
    </location>
</feature>
<feature type="compositionally biased region" description="Low complexity" evidence="2">
    <location>
        <begin position="11"/>
        <end position="26"/>
    </location>
</feature>